<comment type="subcellular location">
    <subcellularLocation>
        <location evidence="1">Cell membrane</location>
        <topology evidence="1">Multi-pass membrane protein</topology>
    </subcellularLocation>
</comment>
<keyword evidence="3" id="KW-0813">Transport</keyword>
<evidence type="ECO:0000256" key="5">
    <source>
        <dbReference type="ARBA" id="ARBA00022692"/>
    </source>
</evidence>
<accession>A0A7S2Y2X1</accession>
<evidence type="ECO:0000256" key="7">
    <source>
        <dbReference type="ARBA" id="ARBA00023065"/>
    </source>
</evidence>
<dbReference type="InterPro" id="IPR006990">
    <property type="entry name" value="Tweety"/>
</dbReference>
<feature type="transmembrane region" description="Helical" evidence="14">
    <location>
        <begin position="481"/>
        <end position="507"/>
    </location>
</feature>
<dbReference type="PANTHER" id="PTHR12424">
    <property type="entry name" value="TWEETY-RELATED"/>
    <property type="match status" value="1"/>
</dbReference>
<evidence type="ECO:0000256" key="3">
    <source>
        <dbReference type="ARBA" id="ARBA00022448"/>
    </source>
</evidence>
<evidence type="ECO:0000256" key="2">
    <source>
        <dbReference type="ARBA" id="ARBA00009849"/>
    </source>
</evidence>
<keyword evidence="6 14" id="KW-1133">Transmembrane helix</keyword>
<keyword evidence="11" id="KW-0868">Chloride</keyword>
<keyword evidence="5 14" id="KW-0812">Transmembrane</keyword>
<feature type="transmembrane region" description="Helical" evidence="14">
    <location>
        <begin position="643"/>
        <end position="664"/>
    </location>
</feature>
<feature type="compositionally biased region" description="Low complexity" evidence="13">
    <location>
        <begin position="242"/>
        <end position="253"/>
    </location>
</feature>
<evidence type="ECO:0000256" key="12">
    <source>
        <dbReference type="ARBA" id="ARBA00023303"/>
    </source>
</evidence>
<reference evidence="15" key="1">
    <citation type="submission" date="2021-01" db="EMBL/GenBank/DDBJ databases">
        <authorList>
            <person name="Corre E."/>
            <person name="Pelletier E."/>
            <person name="Niang G."/>
            <person name="Scheremetjew M."/>
            <person name="Finn R."/>
            <person name="Kale V."/>
            <person name="Holt S."/>
            <person name="Cochrane G."/>
            <person name="Meng A."/>
            <person name="Brown T."/>
            <person name="Cohen L."/>
        </authorList>
    </citation>
    <scope>NUCLEOTIDE SEQUENCE</scope>
    <source>
        <strain evidence="15">CCMP125</strain>
    </source>
</reference>
<dbReference type="PANTHER" id="PTHR12424:SF19">
    <property type="entry name" value="INTEGRASE ZINC-BINDING DOMAIN-CONTAINING PROTEIN"/>
    <property type="match status" value="1"/>
</dbReference>
<keyword evidence="4" id="KW-1003">Cell membrane</keyword>
<proteinExistence type="inferred from homology"/>
<feature type="transmembrane region" description="Helical" evidence="14">
    <location>
        <begin position="439"/>
        <end position="460"/>
    </location>
</feature>
<keyword evidence="9" id="KW-0869">Chloride channel</keyword>
<keyword evidence="8 14" id="KW-0472">Membrane</keyword>
<keyword evidence="12" id="KW-0407">Ion channel</keyword>
<evidence type="ECO:0000256" key="1">
    <source>
        <dbReference type="ARBA" id="ARBA00004651"/>
    </source>
</evidence>
<gene>
    <name evidence="15" type="ORF">APAL1065_LOCUS2180</name>
</gene>
<feature type="transmembrane region" description="Helical" evidence="14">
    <location>
        <begin position="287"/>
        <end position="306"/>
    </location>
</feature>
<keyword evidence="10" id="KW-0325">Glycoprotein</keyword>
<dbReference type="GO" id="GO:0005254">
    <property type="term" value="F:chloride channel activity"/>
    <property type="evidence" value="ECO:0007669"/>
    <property type="project" value="UniProtKB-KW"/>
</dbReference>
<evidence type="ECO:0000256" key="4">
    <source>
        <dbReference type="ARBA" id="ARBA00022475"/>
    </source>
</evidence>
<evidence type="ECO:0000313" key="15">
    <source>
        <dbReference type="EMBL" id="CAD9944123.1"/>
    </source>
</evidence>
<evidence type="ECO:0000256" key="10">
    <source>
        <dbReference type="ARBA" id="ARBA00023180"/>
    </source>
</evidence>
<organism evidence="15">
    <name type="scientific">Entomoneis paludosa</name>
    <dbReference type="NCBI Taxonomy" id="265537"/>
    <lineage>
        <taxon>Eukaryota</taxon>
        <taxon>Sar</taxon>
        <taxon>Stramenopiles</taxon>
        <taxon>Ochrophyta</taxon>
        <taxon>Bacillariophyta</taxon>
        <taxon>Bacillariophyceae</taxon>
        <taxon>Bacillariophycidae</taxon>
        <taxon>Entomoneidaceae</taxon>
        <taxon>Entomoneis</taxon>
    </lineage>
</organism>
<evidence type="ECO:0000256" key="14">
    <source>
        <dbReference type="SAM" id="Phobius"/>
    </source>
</evidence>
<evidence type="ECO:0000256" key="8">
    <source>
        <dbReference type="ARBA" id="ARBA00023136"/>
    </source>
</evidence>
<feature type="compositionally biased region" description="Polar residues" evidence="13">
    <location>
        <begin position="179"/>
        <end position="215"/>
    </location>
</feature>
<sequence>MDLPSLSLVAQQEQAIDELLPDIPGEDPLISTTQVPLENDFCDLGVTEDLYQPDPYRASIRVKRTNTAAIRFRQSSHDMITLLEGTDQEQEQYLWGLVLSGLIIFCGFLAYSIIICILREVDYERVGFVSGRFVRPSPPKRKQKQASLVTSQNVEAPSEEVLNDENGDSPVEIAASARNDGQITEQKSQSTCEMTDPNNTGASAMSMEVSTAQSNDVKDANAIQETVLDKTDDDTSDDPTNDKNQNGSNNEVNEVQEEDDDKEYKEAYGKWEKFCQRQEIRLFRTRITLAVIVLAIIVLCVLFCAYGDKYIDRSLDDVRLGLEGIQLRSQQGVDLINLFLGRENFFVNKTLNELEEIHGIFCPTITGINGSFCESLNPVQNCNFSGLPDEIQQDIEDLHTSVLLVLEEFVDFLKEFRTDLRETDEDLEVVLSNNNSLEWAFWVSFGFALVLGVVCLLILYGVVSTHINFHGPMVDWVRQQLLFPAFAACVALAACFSSAFFVAAVGASDFCINTPNTKVTWLLDDEKDSVNSAVYELAKFYANECSESFTPTRLRRQIGAVVAALRYLDQLSVKILAINPQEWKDLCGSDFEILETMVSWMQNQICIGGLTAEDLNQFLLCRNWFPVYEAFLYDALCFNGQEGMAWVAGSMTGIVFLSFFVLLFRAAAFDSEEEADYDPPKRLHGCYSRVGTLMSGCIGACHSPCKKNEDQALILHDCKTAAEIDEIVVEA</sequence>
<dbReference type="AlphaFoldDB" id="A0A7S2Y2X1"/>
<protein>
    <submittedName>
        <fullName evidence="15">Uncharacterized protein</fullName>
    </submittedName>
</protein>
<feature type="transmembrane region" description="Helical" evidence="14">
    <location>
        <begin position="93"/>
        <end position="118"/>
    </location>
</feature>
<evidence type="ECO:0000256" key="6">
    <source>
        <dbReference type="ARBA" id="ARBA00022989"/>
    </source>
</evidence>
<dbReference type="EMBL" id="HBHT01003239">
    <property type="protein sequence ID" value="CAD9944123.1"/>
    <property type="molecule type" value="Transcribed_RNA"/>
</dbReference>
<evidence type="ECO:0000256" key="9">
    <source>
        <dbReference type="ARBA" id="ARBA00023173"/>
    </source>
</evidence>
<name>A0A7S2Y2X1_9STRA</name>
<dbReference type="GO" id="GO:0034707">
    <property type="term" value="C:chloride channel complex"/>
    <property type="evidence" value="ECO:0007669"/>
    <property type="project" value="UniProtKB-KW"/>
</dbReference>
<feature type="region of interest" description="Disordered" evidence="13">
    <location>
        <begin position="135"/>
        <end position="263"/>
    </location>
</feature>
<evidence type="ECO:0000256" key="11">
    <source>
        <dbReference type="ARBA" id="ARBA00023214"/>
    </source>
</evidence>
<feature type="compositionally biased region" description="Polar residues" evidence="13">
    <location>
        <begin position="145"/>
        <end position="155"/>
    </location>
</feature>
<dbReference type="GO" id="GO:0005886">
    <property type="term" value="C:plasma membrane"/>
    <property type="evidence" value="ECO:0007669"/>
    <property type="project" value="UniProtKB-SubCell"/>
</dbReference>
<feature type="compositionally biased region" description="Acidic residues" evidence="13">
    <location>
        <begin position="157"/>
        <end position="167"/>
    </location>
</feature>
<keyword evidence="7" id="KW-0406">Ion transport</keyword>
<evidence type="ECO:0000256" key="13">
    <source>
        <dbReference type="SAM" id="MobiDB-lite"/>
    </source>
</evidence>
<comment type="similarity">
    <text evidence="2">Belongs to the tweety family.</text>
</comment>